<sequence>MKSWLLRLFSGKYLFHLIVWLVYGIYNLMNVEDYIHKKGWLFSLAPLAVSIGLLAMLIYVNAFLLIPKLLDKRKITLYLLSVLALVILNTYLKSLSLQYYDTLVWPKNTMTLPSYFKWNLFDSFWSILISTLLLFSLRWSQQNERVKNIEVEQLHSELRYLRAQLNPHFLFNGLNTIYGNIDSANETARNVLLQFSDLLRYNLYEADVDLIELGKEAAYLESYVALQRARSNANVAADLTINIADPGLMVAPLIFIAFVENAFKFITREDHTRNFVTISLTEHAGQVRFSCINSYEIAENKDGGGIGLRNVKRRLELLYPSNYQLDIEADNNIYSVNLMLTL</sequence>
<dbReference type="RefSeq" id="WP_345105690.1">
    <property type="nucleotide sequence ID" value="NZ_BAABCV010000010.1"/>
</dbReference>
<dbReference type="EMBL" id="BAABCV010000010">
    <property type="protein sequence ID" value="GAA4101478.1"/>
    <property type="molecule type" value="Genomic_DNA"/>
</dbReference>
<dbReference type="GO" id="GO:0016301">
    <property type="term" value="F:kinase activity"/>
    <property type="evidence" value="ECO:0007669"/>
    <property type="project" value="UniProtKB-KW"/>
</dbReference>
<keyword evidence="3" id="KW-0808">Transferase</keyword>
<feature type="transmembrane region" description="Helical" evidence="1">
    <location>
        <begin position="41"/>
        <end position="65"/>
    </location>
</feature>
<keyword evidence="1" id="KW-0812">Transmembrane</keyword>
<organism evidence="3 4">
    <name type="scientific">Mucilaginibacter panaciglaebae</name>
    <dbReference type="NCBI Taxonomy" id="502331"/>
    <lineage>
        <taxon>Bacteria</taxon>
        <taxon>Pseudomonadati</taxon>
        <taxon>Bacteroidota</taxon>
        <taxon>Sphingobacteriia</taxon>
        <taxon>Sphingobacteriales</taxon>
        <taxon>Sphingobacteriaceae</taxon>
        <taxon>Mucilaginibacter</taxon>
    </lineage>
</organism>
<dbReference type="Pfam" id="PF06580">
    <property type="entry name" value="His_kinase"/>
    <property type="match status" value="1"/>
</dbReference>
<feature type="domain" description="Signal transduction histidine kinase internal region" evidence="2">
    <location>
        <begin position="156"/>
        <end position="232"/>
    </location>
</feature>
<name>A0ABP7X0N6_9SPHI</name>
<reference evidence="4" key="1">
    <citation type="journal article" date="2019" name="Int. J. Syst. Evol. Microbiol.">
        <title>The Global Catalogue of Microorganisms (GCM) 10K type strain sequencing project: providing services to taxonomists for standard genome sequencing and annotation.</title>
        <authorList>
            <consortium name="The Broad Institute Genomics Platform"/>
            <consortium name="The Broad Institute Genome Sequencing Center for Infectious Disease"/>
            <person name="Wu L."/>
            <person name="Ma J."/>
        </authorList>
    </citation>
    <scope>NUCLEOTIDE SEQUENCE [LARGE SCALE GENOMIC DNA]</scope>
    <source>
        <strain evidence="4">JCM 17085</strain>
    </source>
</reference>
<accession>A0ABP7X0N6</accession>
<evidence type="ECO:0000313" key="4">
    <source>
        <dbReference type="Proteomes" id="UP001500841"/>
    </source>
</evidence>
<evidence type="ECO:0000313" key="3">
    <source>
        <dbReference type="EMBL" id="GAA4101478.1"/>
    </source>
</evidence>
<keyword evidence="1" id="KW-0472">Membrane</keyword>
<keyword evidence="3" id="KW-0418">Kinase</keyword>
<dbReference type="InterPro" id="IPR010559">
    <property type="entry name" value="Sig_transdc_His_kin_internal"/>
</dbReference>
<dbReference type="PANTHER" id="PTHR34220">
    <property type="entry name" value="SENSOR HISTIDINE KINASE YPDA"/>
    <property type="match status" value="1"/>
</dbReference>
<dbReference type="PANTHER" id="PTHR34220:SF7">
    <property type="entry name" value="SENSOR HISTIDINE KINASE YPDA"/>
    <property type="match status" value="1"/>
</dbReference>
<dbReference type="InterPro" id="IPR036890">
    <property type="entry name" value="HATPase_C_sf"/>
</dbReference>
<protein>
    <submittedName>
        <fullName evidence="3">Histidine kinase</fullName>
    </submittedName>
</protein>
<proteinExistence type="predicted"/>
<gene>
    <name evidence="3" type="ORF">GCM10022392_27760</name>
</gene>
<keyword evidence="4" id="KW-1185">Reference proteome</keyword>
<dbReference type="SUPFAM" id="SSF55874">
    <property type="entry name" value="ATPase domain of HSP90 chaperone/DNA topoisomerase II/histidine kinase"/>
    <property type="match status" value="1"/>
</dbReference>
<evidence type="ECO:0000256" key="1">
    <source>
        <dbReference type="SAM" id="Phobius"/>
    </source>
</evidence>
<dbReference type="InterPro" id="IPR050640">
    <property type="entry name" value="Bact_2-comp_sensor_kinase"/>
</dbReference>
<comment type="caution">
    <text evidence="3">The sequence shown here is derived from an EMBL/GenBank/DDBJ whole genome shotgun (WGS) entry which is preliminary data.</text>
</comment>
<evidence type="ECO:0000259" key="2">
    <source>
        <dbReference type="Pfam" id="PF06580"/>
    </source>
</evidence>
<keyword evidence="1" id="KW-1133">Transmembrane helix</keyword>
<feature type="transmembrane region" description="Helical" evidence="1">
    <location>
        <begin position="120"/>
        <end position="137"/>
    </location>
</feature>
<dbReference type="Proteomes" id="UP001500841">
    <property type="component" value="Unassembled WGS sequence"/>
</dbReference>
<feature type="transmembrane region" description="Helical" evidence="1">
    <location>
        <begin position="12"/>
        <end position="29"/>
    </location>
</feature>
<feature type="transmembrane region" description="Helical" evidence="1">
    <location>
        <begin position="77"/>
        <end position="100"/>
    </location>
</feature>